<dbReference type="Proteomes" id="UP001050691">
    <property type="component" value="Unassembled WGS sequence"/>
</dbReference>
<reference evidence="1" key="1">
    <citation type="submission" date="2021-10" db="EMBL/GenBank/DDBJ databases">
        <title>De novo Genome Assembly of Clathrus columnatus (Basidiomycota, Fungi) Using Illumina and Nanopore Sequence Data.</title>
        <authorList>
            <person name="Ogiso-Tanaka E."/>
            <person name="Itagaki H."/>
            <person name="Hosoya T."/>
            <person name="Hosaka K."/>
        </authorList>
    </citation>
    <scope>NUCLEOTIDE SEQUENCE</scope>
    <source>
        <strain evidence="1">MO-923</strain>
    </source>
</reference>
<keyword evidence="2" id="KW-1185">Reference proteome</keyword>
<dbReference type="EMBL" id="BPWL01000009">
    <property type="protein sequence ID" value="GJJ14280.1"/>
    <property type="molecule type" value="Genomic_DNA"/>
</dbReference>
<comment type="caution">
    <text evidence="1">The sequence shown here is derived from an EMBL/GenBank/DDBJ whole genome shotgun (WGS) entry which is preliminary data.</text>
</comment>
<evidence type="ECO:0000313" key="1">
    <source>
        <dbReference type="EMBL" id="GJJ14280.1"/>
    </source>
</evidence>
<organism evidence="1 2">
    <name type="scientific">Clathrus columnatus</name>
    <dbReference type="NCBI Taxonomy" id="1419009"/>
    <lineage>
        <taxon>Eukaryota</taxon>
        <taxon>Fungi</taxon>
        <taxon>Dikarya</taxon>
        <taxon>Basidiomycota</taxon>
        <taxon>Agaricomycotina</taxon>
        <taxon>Agaricomycetes</taxon>
        <taxon>Phallomycetidae</taxon>
        <taxon>Phallales</taxon>
        <taxon>Clathraceae</taxon>
        <taxon>Clathrus</taxon>
    </lineage>
</organism>
<gene>
    <name evidence="1" type="ORF">Clacol_008544</name>
</gene>
<proteinExistence type="predicted"/>
<accession>A0AAV5AIU6</accession>
<protein>
    <submittedName>
        <fullName evidence="1">Uncharacterized protein</fullName>
    </submittedName>
</protein>
<sequence length="87" mass="9846">MVTTLLEDTRAANRDHTLTTNKWVHEDSLSQTVATGILGEDLWVTLHGSPGKSYLYVLENNVSDAHLVHLFWRREHHCKQGILGHSS</sequence>
<dbReference type="AlphaFoldDB" id="A0AAV5AIU6"/>
<evidence type="ECO:0000313" key="2">
    <source>
        <dbReference type="Proteomes" id="UP001050691"/>
    </source>
</evidence>
<name>A0AAV5AIU6_9AGAM</name>